<sequence length="189" mass="20264">MAAGLCCLASLYGFGAVLDGYSQRLHPPGLLGARGIELAAAFNLLGFALPGLALAWVGWRLRERLAQRSRATRIGAWMWSVSALAWAAQGAFVLDPANLDAQSSRLHAAMWLLWALAFVAGALLVGLDAIRRPGERGLALIAWLAAAAMVIVLRDGQFGLMSGPVAQRLALCAWLAAYVAMMWREHGQR</sequence>
<keyword evidence="1" id="KW-0812">Transmembrane</keyword>
<feature type="transmembrane region" description="Helical" evidence="1">
    <location>
        <begin position="137"/>
        <end position="153"/>
    </location>
</feature>
<name>A0A108U749_9GAMM</name>
<reference evidence="2 3" key="1">
    <citation type="journal article" date="2014" name="Genome Announc.">
        <title>Draft Genome Sequence of Lysobacter capsici AZ78, a Bacterium Antagonistic to Plant-Pathogenic Oomycetes.</title>
        <authorList>
            <person name="Puopolo G."/>
            <person name="Sonego P."/>
            <person name="Engelen K."/>
            <person name="Pertot I."/>
        </authorList>
    </citation>
    <scope>NUCLEOTIDE SEQUENCE [LARGE SCALE GENOMIC DNA]</scope>
    <source>
        <strain evidence="2 3">AZ78</strain>
    </source>
</reference>
<feature type="transmembrane region" description="Helical" evidence="1">
    <location>
        <begin position="108"/>
        <end position="130"/>
    </location>
</feature>
<gene>
    <name evidence="2" type="ORF">AZ78_1341</name>
</gene>
<evidence type="ECO:0000313" key="3">
    <source>
        <dbReference type="Proteomes" id="UP000023435"/>
    </source>
</evidence>
<protein>
    <recommendedName>
        <fullName evidence="4">DUF998 domain-containing protein</fullName>
    </recommendedName>
</protein>
<evidence type="ECO:0008006" key="4">
    <source>
        <dbReference type="Google" id="ProtNLM"/>
    </source>
</evidence>
<keyword evidence="3" id="KW-1185">Reference proteome</keyword>
<evidence type="ECO:0000313" key="2">
    <source>
        <dbReference type="EMBL" id="KWS03792.1"/>
    </source>
</evidence>
<evidence type="ECO:0000256" key="1">
    <source>
        <dbReference type="SAM" id="Phobius"/>
    </source>
</evidence>
<dbReference type="EMBL" id="JAJA02000001">
    <property type="protein sequence ID" value="KWS03792.1"/>
    <property type="molecule type" value="Genomic_DNA"/>
</dbReference>
<comment type="caution">
    <text evidence="2">The sequence shown here is derived from an EMBL/GenBank/DDBJ whole genome shotgun (WGS) entry which is preliminary data.</text>
</comment>
<keyword evidence="1" id="KW-0472">Membrane</keyword>
<dbReference type="Proteomes" id="UP000023435">
    <property type="component" value="Unassembled WGS sequence"/>
</dbReference>
<proteinExistence type="predicted"/>
<feature type="transmembrane region" description="Helical" evidence="1">
    <location>
        <begin position="71"/>
        <end position="88"/>
    </location>
</feature>
<feature type="transmembrane region" description="Helical" evidence="1">
    <location>
        <begin position="39"/>
        <end position="59"/>
    </location>
</feature>
<dbReference type="AlphaFoldDB" id="A0A108U749"/>
<keyword evidence="1" id="KW-1133">Transmembrane helix</keyword>
<feature type="transmembrane region" description="Helical" evidence="1">
    <location>
        <begin position="165"/>
        <end position="183"/>
    </location>
</feature>
<accession>A0A108U749</accession>
<organism evidence="2 3">
    <name type="scientific">Lysobacter capsici AZ78</name>
    <dbReference type="NCBI Taxonomy" id="1444315"/>
    <lineage>
        <taxon>Bacteria</taxon>
        <taxon>Pseudomonadati</taxon>
        <taxon>Pseudomonadota</taxon>
        <taxon>Gammaproteobacteria</taxon>
        <taxon>Lysobacterales</taxon>
        <taxon>Lysobacteraceae</taxon>
        <taxon>Lysobacter</taxon>
    </lineage>
</organism>